<evidence type="ECO:0000313" key="6">
    <source>
        <dbReference type="EMBL" id="MFH6984630.1"/>
    </source>
</evidence>
<dbReference type="PANTHER" id="PTHR36438">
    <property type="entry name" value="IRON-SULFUR CLUSTER REPAIR PROTEIN YTFE"/>
    <property type="match status" value="1"/>
</dbReference>
<evidence type="ECO:0000256" key="2">
    <source>
        <dbReference type="ARBA" id="ARBA00022490"/>
    </source>
</evidence>
<name>A0ABW7NAU3_9BACT</name>
<dbReference type="Proteomes" id="UP001610063">
    <property type="component" value="Unassembled WGS sequence"/>
</dbReference>
<comment type="caution">
    <text evidence="6">The sequence shown here is derived from an EMBL/GenBank/DDBJ whole genome shotgun (WGS) entry which is preliminary data.</text>
</comment>
<evidence type="ECO:0000259" key="5">
    <source>
        <dbReference type="Pfam" id="PF01814"/>
    </source>
</evidence>
<comment type="subcellular location">
    <subcellularLocation>
        <location evidence="1">Cytoplasm</location>
    </subcellularLocation>
</comment>
<dbReference type="RefSeq" id="WP_395418030.1">
    <property type="nucleotide sequence ID" value="NZ_JBIPKE010000018.1"/>
</dbReference>
<dbReference type="PANTHER" id="PTHR36438:SF1">
    <property type="entry name" value="IRON-SULFUR CLUSTER REPAIR PROTEIN YTFE"/>
    <property type="match status" value="1"/>
</dbReference>
<dbReference type="Pfam" id="PF01814">
    <property type="entry name" value="Hemerythrin"/>
    <property type="match status" value="1"/>
</dbReference>
<protein>
    <submittedName>
        <fullName evidence="6">Iron-sulfur cluster repair di-iron protein</fullName>
    </submittedName>
</protein>
<feature type="domain" description="Hemerythrin-like" evidence="5">
    <location>
        <begin position="80"/>
        <end position="229"/>
    </location>
</feature>
<accession>A0ABW7NAU3</accession>
<keyword evidence="2" id="KW-0963">Cytoplasm</keyword>
<keyword evidence="4" id="KW-0408">Iron</keyword>
<dbReference type="InterPro" id="IPR012312">
    <property type="entry name" value="Hemerythrin-like"/>
</dbReference>
<evidence type="ECO:0000313" key="7">
    <source>
        <dbReference type="Proteomes" id="UP001610063"/>
    </source>
</evidence>
<evidence type="ECO:0000256" key="1">
    <source>
        <dbReference type="ARBA" id="ARBA00004496"/>
    </source>
</evidence>
<evidence type="ECO:0000256" key="4">
    <source>
        <dbReference type="ARBA" id="ARBA00023004"/>
    </source>
</evidence>
<gene>
    <name evidence="6" type="primary">ric</name>
    <name evidence="6" type="ORF">ACHKAR_14340</name>
</gene>
<evidence type="ECO:0000256" key="3">
    <source>
        <dbReference type="ARBA" id="ARBA00022723"/>
    </source>
</evidence>
<sequence length="242" mass="27825">MKNLAKSKVGVIVASNFRTSRVFSSHHIDFCCGGGISLEEACTRNNVDLDRVLEELEATFQTPDTMNYQELDLDKLIDTIVSMHHSYVWATVPALRAYLEKLCTVHGDRHPELHSVNDLFAKGSQALLDHMTKEEQILFPYIKAMVQAKAKEFPLSKPHFGDIENPIQMMEQEHEEEGFRFRQIAELTGGYECPPDGCQTYKVAYAMLKEFEEDLHKHIHLENNILFPEARKLFREFSFSNS</sequence>
<reference evidence="6 7" key="1">
    <citation type="journal article" date="2013" name="Int. J. Syst. Evol. Microbiol.">
        <title>Marinoscillum luteum sp. nov., isolated from marine sediment.</title>
        <authorList>
            <person name="Cha I.T."/>
            <person name="Park S.J."/>
            <person name="Kim S.J."/>
            <person name="Kim J.G."/>
            <person name="Jung M.Y."/>
            <person name="Shin K.S."/>
            <person name="Kwon K.K."/>
            <person name="Yang S.H."/>
            <person name="Seo Y.S."/>
            <person name="Rhee S.K."/>
        </authorList>
    </citation>
    <scope>NUCLEOTIDE SEQUENCE [LARGE SCALE GENOMIC DNA]</scope>
    <source>
        <strain evidence="6 7">KCTC 23939</strain>
    </source>
</reference>
<proteinExistence type="predicted"/>
<dbReference type="InterPro" id="IPR019903">
    <property type="entry name" value="RIC_family"/>
</dbReference>
<organism evidence="6 7">
    <name type="scientific">Marinoscillum luteum</name>
    <dbReference type="NCBI Taxonomy" id="861051"/>
    <lineage>
        <taxon>Bacteria</taxon>
        <taxon>Pseudomonadati</taxon>
        <taxon>Bacteroidota</taxon>
        <taxon>Cytophagia</taxon>
        <taxon>Cytophagales</taxon>
        <taxon>Reichenbachiellaceae</taxon>
        <taxon>Marinoscillum</taxon>
    </lineage>
</organism>
<dbReference type="EMBL" id="JBIPKE010000018">
    <property type="protein sequence ID" value="MFH6984630.1"/>
    <property type="molecule type" value="Genomic_DNA"/>
</dbReference>
<keyword evidence="3" id="KW-0479">Metal-binding</keyword>
<dbReference type="Gene3D" id="1.20.120.520">
    <property type="entry name" value="nmb1532 protein domain like"/>
    <property type="match status" value="1"/>
</dbReference>
<dbReference type="NCBIfam" id="TIGR03652">
    <property type="entry name" value="FeS_repair_RIC"/>
    <property type="match status" value="1"/>
</dbReference>
<dbReference type="Pfam" id="PF04405">
    <property type="entry name" value="ScdA_N"/>
    <property type="match status" value="1"/>
</dbReference>
<keyword evidence="7" id="KW-1185">Reference proteome</keyword>